<keyword evidence="3" id="KW-0456">Lyase</keyword>
<dbReference type="HOGENOM" id="CLU_1618374_0_0_6"/>
<dbReference type="AlphaFoldDB" id="A0A0H3HFB6"/>
<comment type="catalytic activity">
    <reaction evidence="4">
        <text>(S)-ureidoglycolate = urea + glyoxylate</text>
        <dbReference type="Rhea" id="RHEA:11304"/>
        <dbReference type="ChEBI" id="CHEBI:16199"/>
        <dbReference type="ChEBI" id="CHEBI:36655"/>
        <dbReference type="ChEBI" id="CHEBI:57296"/>
        <dbReference type="EC" id="4.3.2.3"/>
    </reaction>
</comment>
<dbReference type="SUPFAM" id="SSF51182">
    <property type="entry name" value="RmlC-like cupins"/>
    <property type="match status" value="1"/>
</dbReference>
<evidence type="ECO:0000256" key="1">
    <source>
        <dbReference type="ARBA" id="ARBA00011738"/>
    </source>
</evidence>
<keyword evidence="2" id="KW-0659">Purine metabolism</keyword>
<dbReference type="KEGG" id="kox:KOX_27445"/>
<organism evidence="5 6">
    <name type="scientific">Klebsiella michiganensis (strain ATCC 8724 / DSM 4798 / JCM 20051 / NBRC 3318 / NRRL B-199 / KCTC 1686 / BUCSAV 143 / CCM 1901)</name>
    <dbReference type="NCBI Taxonomy" id="1006551"/>
    <lineage>
        <taxon>Bacteria</taxon>
        <taxon>Pseudomonadati</taxon>
        <taxon>Pseudomonadota</taxon>
        <taxon>Gammaproteobacteria</taxon>
        <taxon>Enterobacterales</taxon>
        <taxon>Enterobacteriaceae</taxon>
        <taxon>Klebsiella/Raoultella group</taxon>
        <taxon>Klebsiella</taxon>
    </lineage>
</organism>
<comment type="subunit">
    <text evidence="1">Homodimer.</text>
</comment>
<name>A0A0H3HFB6_KLEM8</name>
<evidence type="ECO:0000256" key="2">
    <source>
        <dbReference type="ARBA" id="ARBA00022631"/>
    </source>
</evidence>
<dbReference type="InterPro" id="IPR024060">
    <property type="entry name" value="Ureidoglycolate_lyase_dom_sf"/>
</dbReference>
<dbReference type="EC" id="3.5.1.116" evidence="5"/>
<protein>
    <submittedName>
        <fullName evidence="5">Ureidoglycolate hydrolase</fullName>
        <ecNumber evidence="5">3.5.1.116</ecNumber>
    </submittedName>
</protein>
<sequence>MLTIPLIEATAESLAPYAKLIGLPANRSPSVDRTDITYFHDICDANDFTNIPVASFLKAKPHPFVLSNIERHMQTEEAVIPLTGESVIVLGPVGEFDINKLVAVHLDGSFGIIMRRNAWHFAPFPLDEENATYMLLSGRHTPDDIEVLDIDTVIVPQVKKEERSNASC</sequence>
<dbReference type="PATRIC" id="fig|1006551.4.peg.5513"/>
<evidence type="ECO:0000313" key="6">
    <source>
        <dbReference type="Proteomes" id="UP000007843"/>
    </source>
</evidence>
<evidence type="ECO:0000256" key="3">
    <source>
        <dbReference type="ARBA" id="ARBA00023239"/>
    </source>
</evidence>
<dbReference type="EMBL" id="CP003218">
    <property type="protein sequence ID" value="AEX07195.1"/>
    <property type="molecule type" value="Genomic_DNA"/>
</dbReference>
<dbReference type="RefSeq" id="WP_014230385.1">
    <property type="nucleotide sequence ID" value="NC_016612.1"/>
</dbReference>
<dbReference type="Pfam" id="PF04115">
    <property type="entry name" value="Ureidogly_lyase"/>
    <property type="match status" value="1"/>
</dbReference>
<dbReference type="GO" id="GO:0000256">
    <property type="term" value="P:allantoin catabolic process"/>
    <property type="evidence" value="ECO:0007669"/>
    <property type="project" value="InterPro"/>
</dbReference>
<reference evidence="5 6" key="1">
    <citation type="journal article" date="2012" name="J. Bacteriol.">
        <title>Complete genome sequence of Klebsiella oxytoca KCTC 1686, used in production of 2,3-butanediol.</title>
        <authorList>
            <person name="Shin S.H."/>
            <person name="Kim S."/>
            <person name="Kim J.Y."/>
            <person name="Lee S."/>
            <person name="Um Y."/>
            <person name="Oh M.K."/>
            <person name="Kim Y.R."/>
            <person name="Lee J."/>
            <person name="Yang K.S."/>
        </authorList>
    </citation>
    <scope>NUCLEOTIDE SEQUENCE [LARGE SCALE GENOMIC DNA]</scope>
    <source>
        <strain evidence="6">ATCC 8724 / DSM 4798 / JCM 20051 / NBRC 3318 / NRRL B-199 / KCTC 1686</strain>
    </source>
</reference>
<dbReference type="GO" id="GO:0004848">
    <property type="term" value="F:ureidoglycolate hydrolase activity"/>
    <property type="evidence" value="ECO:0007669"/>
    <property type="project" value="UniProtKB-EC"/>
</dbReference>
<evidence type="ECO:0000313" key="5">
    <source>
        <dbReference type="EMBL" id="AEX07195.1"/>
    </source>
</evidence>
<dbReference type="GO" id="GO:0050385">
    <property type="term" value="F:ureidoglycolate lyase activity"/>
    <property type="evidence" value="ECO:0007669"/>
    <property type="project" value="UniProtKB-EC"/>
</dbReference>
<evidence type="ECO:0000256" key="4">
    <source>
        <dbReference type="ARBA" id="ARBA00047684"/>
    </source>
</evidence>
<proteinExistence type="predicted"/>
<dbReference type="GO" id="GO:0006144">
    <property type="term" value="P:purine nucleobase metabolic process"/>
    <property type="evidence" value="ECO:0007669"/>
    <property type="project" value="UniProtKB-KW"/>
</dbReference>
<dbReference type="InterPro" id="IPR011051">
    <property type="entry name" value="RmlC_Cupin_sf"/>
</dbReference>
<accession>A0A0H3HFB6</accession>
<gene>
    <name evidence="5" type="ordered locus">KOX_27445</name>
</gene>
<dbReference type="Gene3D" id="2.60.120.480">
    <property type="entry name" value="Ureidoglycolate hydrolase"/>
    <property type="match status" value="1"/>
</dbReference>
<dbReference type="InterPro" id="IPR007247">
    <property type="entry name" value="Ureidogly_lyase"/>
</dbReference>
<dbReference type="Proteomes" id="UP000007843">
    <property type="component" value="Chromosome"/>
</dbReference>
<keyword evidence="5" id="KW-0378">Hydrolase</keyword>